<accession>A0AAV7PDY0</accession>
<gene>
    <name evidence="2" type="ORF">NDU88_004910</name>
</gene>
<comment type="caution">
    <text evidence="2">The sequence shown here is derived from an EMBL/GenBank/DDBJ whole genome shotgun (WGS) entry which is preliminary data.</text>
</comment>
<feature type="region of interest" description="Disordered" evidence="1">
    <location>
        <begin position="1"/>
        <end position="42"/>
    </location>
</feature>
<protein>
    <submittedName>
        <fullName evidence="2">Uncharacterized protein</fullName>
    </submittedName>
</protein>
<sequence length="214" mass="23683">MSRRPTHDLPMQPRRSSKVSDRPPSATVPGSAPESNTRQPPPPEIRFSCLFLRVCGPTLNYSLGGERRQYWGQSAGHLVICRGLKLLRSAPHRHQSGERRPAAPSPIARARAPFSFRTLRCLRAEAHSAVQPLKWPKGCLLGPTTHRRQAHQSAGGKLFSQPRPPLAPHRSPAPIPGPISVSPWERRYTGRGHCRAVVCPMQATLCCDEQLEQA</sequence>
<evidence type="ECO:0000313" key="2">
    <source>
        <dbReference type="EMBL" id="KAJ1126503.1"/>
    </source>
</evidence>
<reference evidence="2" key="1">
    <citation type="journal article" date="2022" name="bioRxiv">
        <title>Sequencing and chromosome-scale assembly of the giantPleurodeles waltlgenome.</title>
        <authorList>
            <person name="Brown T."/>
            <person name="Elewa A."/>
            <person name="Iarovenko S."/>
            <person name="Subramanian E."/>
            <person name="Araus A.J."/>
            <person name="Petzold A."/>
            <person name="Susuki M."/>
            <person name="Suzuki K.-i.T."/>
            <person name="Hayashi T."/>
            <person name="Toyoda A."/>
            <person name="Oliveira C."/>
            <person name="Osipova E."/>
            <person name="Leigh N.D."/>
            <person name="Simon A."/>
            <person name="Yun M.H."/>
        </authorList>
    </citation>
    <scope>NUCLEOTIDE SEQUENCE</scope>
    <source>
        <strain evidence="2">20211129_DDA</strain>
        <tissue evidence="2">Liver</tissue>
    </source>
</reference>
<proteinExistence type="predicted"/>
<evidence type="ECO:0000313" key="3">
    <source>
        <dbReference type="Proteomes" id="UP001066276"/>
    </source>
</evidence>
<keyword evidence="3" id="KW-1185">Reference proteome</keyword>
<feature type="compositionally biased region" description="Pro residues" evidence="1">
    <location>
        <begin position="162"/>
        <end position="177"/>
    </location>
</feature>
<dbReference type="EMBL" id="JANPWB010000011">
    <property type="protein sequence ID" value="KAJ1126503.1"/>
    <property type="molecule type" value="Genomic_DNA"/>
</dbReference>
<organism evidence="2 3">
    <name type="scientific">Pleurodeles waltl</name>
    <name type="common">Iberian ribbed newt</name>
    <dbReference type="NCBI Taxonomy" id="8319"/>
    <lineage>
        <taxon>Eukaryota</taxon>
        <taxon>Metazoa</taxon>
        <taxon>Chordata</taxon>
        <taxon>Craniata</taxon>
        <taxon>Vertebrata</taxon>
        <taxon>Euteleostomi</taxon>
        <taxon>Amphibia</taxon>
        <taxon>Batrachia</taxon>
        <taxon>Caudata</taxon>
        <taxon>Salamandroidea</taxon>
        <taxon>Salamandridae</taxon>
        <taxon>Pleurodelinae</taxon>
        <taxon>Pleurodeles</taxon>
    </lineage>
</organism>
<feature type="region of interest" description="Disordered" evidence="1">
    <location>
        <begin position="150"/>
        <end position="179"/>
    </location>
</feature>
<dbReference type="Proteomes" id="UP001066276">
    <property type="component" value="Chromosome 7"/>
</dbReference>
<name>A0AAV7PDY0_PLEWA</name>
<evidence type="ECO:0000256" key="1">
    <source>
        <dbReference type="SAM" id="MobiDB-lite"/>
    </source>
</evidence>
<dbReference type="AlphaFoldDB" id="A0AAV7PDY0"/>